<comment type="similarity">
    <text evidence="2 12">Belongs to the cation transport ATPase (P-type) (TC 3.A.3) family. Type IB subfamily.</text>
</comment>
<feature type="transmembrane region" description="Helical" evidence="12">
    <location>
        <begin position="237"/>
        <end position="257"/>
    </location>
</feature>
<evidence type="ECO:0000313" key="14">
    <source>
        <dbReference type="EMBL" id="THB61928.1"/>
    </source>
</evidence>
<keyword evidence="12" id="KW-1003">Cell membrane</keyword>
<dbReference type="SUPFAM" id="SSF81653">
    <property type="entry name" value="Calcium ATPase, transduction domain A"/>
    <property type="match status" value="1"/>
</dbReference>
<keyword evidence="6 12" id="KW-0067">ATP-binding</keyword>
<dbReference type="SFLD" id="SFLDS00003">
    <property type="entry name" value="Haloacid_Dehalogenase"/>
    <property type="match status" value="1"/>
</dbReference>
<dbReference type="Gene3D" id="2.70.150.10">
    <property type="entry name" value="Calcium-transporting ATPase, cytoplasmic transduction domain A"/>
    <property type="match status" value="1"/>
</dbReference>
<keyword evidence="3 12" id="KW-0812">Transmembrane</keyword>
<dbReference type="Gene3D" id="3.40.50.1000">
    <property type="entry name" value="HAD superfamily/HAD-like"/>
    <property type="match status" value="1"/>
</dbReference>
<dbReference type="PROSITE" id="PS00154">
    <property type="entry name" value="ATPASE_E1_E2"/>
    <property type="match status" value="1"/>
</dbReference>
<evidence type="ECO:0000256" key="2">
    <source>
        <dbReference type="ARBA" id="ARBA00006024"/>
    </source>
</evidence>
<evidence type="ECO:0000256" key="1">
    <source>
        <dbReference type="ARBA" id="ARBA00004651"/>
    </source>
</evidence>
<evidence type="ECO:0000256" key="11">
    <source>
        <dbReference type="ARBA" id="ARBA00023136"/>
    </source>
</evidence>
<protein>
    <submittedName>
        <fullName evidence="14">Heavy metal translocating P-type ATPase</fullName>
    </submittedName>
</protein>
<organism evidence="14 15">
    <name type="scientific">Vagococcus silagei</name>
    <dbReference type="NCBI Taxonomy" id="2508885"/>
    <lineage>
        <taxon>Bacteria</taxon>
        <taxon>Bacillati</taxon>
        <taxon>Bacillota</taxon>
        <taxon>Bacilli</taxon>
        <taxon>Lactobacillales</taxon>
        <taxon>Enterococcaceae</taxon>
        <taxon>Vagococcus</taxon>
    </lineage>
</organism>
<dbReference type="Gene3D" id="3.40.1110.10">
    <property type="entry name" value="Calcium-transporting ATPase, cytoplasmic domain N"/>
    <property type="match status" value="1"/>
</dbReference>
<dbReference type="PANTHER" id="PTHR43079">
    <property type="entry name" value="PROBABLE CADMIUM/ZINC-TRANSPORTING ATPASE HMA1"/>
    <property type="match status" value="1"/>
</dbReference>
<dbReference type="OrthoDB" id="9813266at2"/>
<dbReference type="AlphaFoldDB" id="A0A4S3B5U1"/>
<dbReference type="InterPro" id="IPR018303">
    <property type="entry name" value="ATPase_P-typ_P_site"/>
</dbReference>
<dbReference type="EMBL" id="SDGV01000004">
    <property type="protein sequence ID" value="THB61928.1"/>
    <property type="molecule type" value="Genomic_DNA"/>
</dbReference>
<dbReference type="Pfam" id="PF00702">
    <property type="entry name" value="Hydrolase"/>
    <property type="match status" value="1"/>
</dbReference>
<evidence type="ECO:0000313" key="15">
    <source>
        <dbReference type="Proteomes" id="UP000310506"/>
    </source>
</evidence>
<dbReference type="GO" id="GO:0005524">
    <property type="term" value="F:ATP binding"/>
    <property type="evidence" value="ECO:0007669"/>
    <property type="project" value="UniProtKB-UniRule"/>
</dbReference>
<evidence type="ECO:0000256" key="4">
    <source>
        <dbReference type="ARBA" id="ARBA00022723"/>
    </source>
</evidence>
<keyword evidence="7" id="KW-0460">Magnesium</keyword>
<proteinExistence type="inferred from homology"/>
<dbReference type="GO" id="GO:0005886">
    <property type="term" value="C:plasma membrane"/>
    <property type="evidence" value="ECO:0007669"/>
    <property type="project" value="UniProtKB-SubCell"/>
</dbReference>
<comment type="subcellular location">
    <subcellularLocation>
        <location evidence="1">Cell membrane</location>
        <topology evidence="1">Multi-pass membrane protein</topology>
    </subcellularLocation>
</comment>
<dbReference type="SUPFAM" id="SSF56784">
    <property type="entry name" value="HAD-like"/>
    <property type="match status" value="1"/>
</dbReference>
<dbReference type="InterPro" id="IPR051949">
    <property type="entry name" value="Cation_Transport_ATPase"/>
</dbReference>
<evidence type="ECO:0000259" key="13">
    <source>
        <dbReference type="Pfam" id="PF00122"/>
    </source>
</evidence>
<evidence type="ECO:0000256" key="6">
    <source>
        <dbReference type="ARBA" id="ARBA00022840"/>
    </source>
</evidence>
<dbReference type="FunFam" id="2.70.150.10:FF:000002">
    <property type="entry name" value="Copper-transporting ATPase 1, putative"/>
    <property type="match status" value="1"/>
</dbReference>
<dbReference type="GO" id="GO:0019829">
    <property type="term" value="F:ATPase-coupled monoatomic cation transmembrane transporter activity"/>
    <property type="evidence" value="ECO:0007669"/>
    <property type="project" value="InterPro"/>
</dbReference>
<keyword evidence="5 12" id="KW-0547">Nucleotide-binding</keyword>
<dbReference type="InterPro" id="IPR001757">
    <property type="entry name" value="P_typ_ATPase"/>
</dbReference>
<evidence type="ECO:0000256" key="12">
    <source>
        <dbReference type="RuleBase" id="RU362081"/>
    </source>
</evidence>
<dbReference type="InterPro" id="IPR023299">
    <property type="entry name" value="ATPase_P-typ_cyto_dom_N"/>
</dbReference>
<dbReference type="InterPro" id="IPR008250">
    <property type="entry name" value="ATPase_P-typ_transduc_dom_A_sf"/>
</dbReference>
<keyword evidence="9 12" id="KW-1133">Transmembrane helix</keyword>
<dbReference type="InterPro" id="IPR027256">
    <property type="entry name" value="P-typ_ATPase_IB"/>
</dbReference>
<dbReference type="SFLD" id="SFLDF00027">
    <property type="entry name" value="p-type_atpase"/>
    <property type="match status" value="1"/>
</dbReference>
<keyword evidence="11 12" id="KW-0472">Membrane</keyword>
<keyword evidence="10" id="KW-0406">Ion transport</keyword>
<dbReference type="Proteomes" id="UP000310506">
    <property type="component" value="Unassembled WGS sequence"/>
</dbReference>
<evidence type="ECO:0000256" key="7">
    <source>
        <dbReference type="ARBA" id="ARBA00022842"/>
    </source>
</evidence>
<dbReference type="InterPro" id="IPR059000">
    <property type="entry name" value="ATPase_P-type_domA"/>
</dbReference>
<dbReference type="SFLD" id="SFLDG00002">
    <property type="entry name" value="C1.7:_P-type_atpase_like"/>
    <property type="match status" value="1"/>
</dbReference>
<comment type="caution">
    <text evidence="14">The sequence shown here is derived from an EMBL/GenBank/DDBJ whole genome shotgun (WGS) entry which is preliminary data.</text>
</comment>
<gene>
    <name evidence="14" type="ORF">ESZ54_01595</name>
</gene>
<dbReference type="PRINTS" id="PR00119">
    <property type="entry name" value="CATATPASE"/>
</dbReference>
<dbReference type="PANTHER" id="PTHR43079:SF1">
    <property type="entry name" value="CADMIUM_ZINC-TRANSPORTING ATPASE HMA1, CHLOROPLASTIC-RELATED"/>
    <property type="match status" value="1"/>
</dbReference>
<dbReference type="InterPro" id="IPR023298">
    <property type="entry name" value="ATPase_P-typ_TM_dom_sf"/>
</dbReference>
<name>A0A4S3B5U1_9ENTE</name>
<evidence type="ECO:0000256" key="5">
    <source>
        <dbReference type="ARBA" id="ARBA00022741"/>
    </source>
</evidence>
<dbReference type="GO" id="GO:0016887">
    <property type="term" value="F:ATP hydrolysis activity"/>
    <property type="evidence" value="ECO:0007669"/>
    <property type="project" value="InterPro"/>
</dbReference>
<dbReference type="InterPro" id="IPR023214">
    <property type="entry name" value="HAD_sf"/>
</dbReference>
<sequence>MKTLKKLQASTITTLICGLLLITGFILEKTNQPLYPIVYIAGMIIGGFIQTKEGIISTYREKHLNVDLLMALAAIGAASIQYYFEGIMLTFIFALSGALEDMTTNHSKKEIEALINIQPETALRINSDSSTSEVSVSELEIGDHLLVPKGGNIPIDGLLLDSFATIDEANITGESIPIEKESGAHLIGGTINLNHAFKMEVTETSENTLFSKIIRLVNEAQNTPSKTATFLNNFENIYVKVILAIVPLAIFVPYFFFGWSFDQSFYRGMVLLVVASPCALVASATPATLAAISNGAKHGILFKGGIHLEALSDLKAISFDKTGTLTNGKPIVTNTYFLSDDEELVTKVLVAIETVSQHPLATAITSHFNNLDQNDLLNTIQVEELAGAGMQTTLDGHLWKVGKEAYAGKNLTDKTHKEQVNQLQEEGKTVIFISKDDQVKAFLGLLDIPKTEAAETIQYFKDNHIQTVMLTGDNKKTAMAVANTLQIDQVNAECLPAQKTEFIMEQRKNVGTNIMVGDGINDAPALANATIGIAMGQGTDVAIDVADIVLMKSNLAHLAYSHQLAKKFKKIVAQNIIFSMSVILILIASNFLQVISLPLGVVGHEGSTILVILNGLRLLRPVKITK</sequence>
<keyword evidence="15" id="KW-1185">Reference proteome</keyword>
<dbReference type="GO" id="GO:0046872">
    <property type="term" value="F:metal ion binding"/>
    <property type="evidence" value="ECO:0007669"/>
    <property type="project" value="UniProtKB-KW"/>
</dbReference>
<dbReference type="NCBIfam" id="TIGR01525">
    <property type="entry name" value="ATPase-IB_hvy"/>
    <property type="match status" value="1"/>
</dbReference>
<evidence type="ECO:0000256" key="10">
    <source>
        <dbReference type="ARBA" id="ARBA00023065"/>
    </source>
</evidence>
<dbReference type="InterPro" id="IPR036412">
    <property type="entry name" value="HAD-like_sf"/>
</dbReference>
<keyword evidence="8" id="KW-1278">Translocase</keyword>
<reference evidence="14 15" key="1">
    <citation type="submission" date="2019-01" db="EMBL/GenBank/DDBJ databases">
        <title>Vagococcus silagei sp. nov. isolated from brewer's grain.</title>
        <authorList>
            <person name="Guu J.-R."/>
        </authorList>
    </citation>
    <scope>NUCLEOTIDE SEQUENCE [LARGE SCALE GENOMIC DNA]</scope>
    <source>
        <strain evidence="14 15">2B-2</strain>
    </source>
</reference>
<dbReference type="SUPFAM" id="SSF81665">
    <property type="entry name" value="Calcium ATPase, transmembrane domain M"/>
    <property type="match status" value="1"/>
</dbReference>
<evidence type="ECO:0000256" key="8">
    <source>
        <dbReference type="ARBA" id="ARBA00022967"/>
    </source>
</evidence>
<dbReference type="InterPro" id="IPR044492">
    <property type="entry name" value="P_typ_ATPase_HD_dom"/>
</dbReference>
<feature type="transmembrane region" description="Helical" evidence="12">
    <location>
        <begin position="7"/>
        <end position="27"/>
    </location>
</feature>
<feature type="transmembrane region" description="Helical" evidence="12">
    <location>
        <begin position="576"/>
        <end position="595"/>
    </location>
</feature>
<keyword evidence="10" id="KW-0813">Transport</keyword>
<keyword evidence="4 12" id="KW-0479">Metal-binding</keyword>
<feature type="transmembrane region" description="Helical" evidence="12">
    <location>
        <begin position="269"/>
        <end position="292"/>
    </location>
</feature>
<dbReference type="Pfam" id="PF00122">
    <property type="entry name" value="E1-E2_ATPase"/>
    <property type="match status" value="1"/>
</dbReference>
<accession>A0A4S3B5U1</accession>
<evidence type="ECO:0000256" key="3">
    <source>
        <dbReference type="ARBA" id="ARBA00022692"/>
    </source>
</evidence>
<dbReference type="RefSeq" id="WP_136135926.1">
    <property type="nucleotide sequence ID" value="NZ_SDGV01000004.1"/>
</dbReference>
<feature type="transmembrane region" description="Helical" evidence="12">
    <location>
        <begin position="33"/>
        <end position="51"/>
    </location>
</feature>
<dbReference type="CDD" id="cd07551">
    <property type="entry name" value="P-type_ATPase_HM_ZosA_PfeT-like"/>
    <property type="match status" value="1"/>
</dbReference>
<evidence type="ECO:0000256" key="9">
    <source>
        <dbReference type="ARBA" id="ARBA00022989"/>
    </source>
</evidence>
<feature type="domain" description="P-type ATPase A" evidence="13">
    <location>
        <begin position="117"/>
        <end position="217"/>
    </location>
</feature>
<dbReference type="NCBIfam" id="TIGR01494">
    <property type="entry name" value="ATPase_P-type"/>
    <property type="match status" value="1"/>
</dbReference>